<organism evidence="1 2">
    <name type="scientific">Gossypium hirsutum</name>
    <name type="common">Upland cotton</name>
    <name type="synonym">Gossypium mexicanum</name>
    <dbReference type="NCBI Taxonomy" id="3635"/>
    <lineage>
        <taxon>Eukaryota</taxon>
        <taxon>Viridiplantae</taxon>
        <taxon>Streptophyta</taxon>
        <taxon>Embryophyta</taxon>
        <taxon>Tracheophyta</taxon>
        <taxon>Spermatophyta</taxon>
        <taxon>Magnoliopsida</taxon>
        <taxon>eudicotyledons</taxon>
        <taxon>Gunneridae</taxon>
        <taxon>Pentapetalae</taxon>
        <taxon>rosids</taxon>
        <taxon>malvids</taxon>
        <taxon>Malvales</taxon>
        <taxon>Malvaceae</taxon>
        <taxon>Malvoideae</taxon>
        <taxon>Gossypium</taxon>
    </lineage>
</organism>
<dbReference type="PANTHER" id="PTHR11439">
    <property type="entry name" value="GAG-POL-RELATED RETROTRANSPOSON"/>
    <property type="match status" value="1"/>
</dbReference>
<dbReference type="PaxDb" id="3635-A0A1U8JVW7"/>
<name>A0A1U8JVW7_GOSHI</name>
<reference evidence="1" key="1">
    <citation type="journal article" date="2020" name="Nat. Genet.">
        <title>Genomic diversifications of five Gossypium allopolyploid species and their impact on cotton improvement.</title>
        <authorList>
            <person name="Chen Z.J."/>
            <person name="Sreedasyam A."/>
            <person name="Ando A."/>
            <person name="Song Q."/>
            <person name="De Santiago L.M."/>
            <person name="Hulse-Kemp A.M."/>
            <person name="Ding M."/>
            <person name="Ye W."/>
            <person name="Kirkbride R.C."/>
            <person name="Jenkins J."/>
            <person name="Plott C."/>
            <person name="Lovell J."/>
            <person name="Lin Y.M."/>
            <person name="Vaughn R."/>
            <person name="Liu B."/>
            <person name="Simpson S."/>
            <person name="Scheffler B.E."/>
            <person name="Wen L."/>
            <person name="Saski C.A."/>
            <person name="Grover C.E."/>
            <person name="Hu G."/>
            <person name="Conover J.L."/>
            <person name="Carlson J.W."/>
            <person name="Shu S."/>
            <person name="Boston L.B."/>
            <person name="Williams M."/>
            <person name="Peterson D.G."/>
            <person name="McGee K."/>
            <person name="Jones D.C."/>
            <person name="Wendel J.F."/>
            <person name="Stelly D.M."/>
            <person name="Grimwood J."/>
            <person name="Schmutz J."/>
        </authorList>
    </citation>
    <scope>NUCLEOTIDE SEQUENCE [LARGE SCALE GENOMIC DNA]</scope>
    <source>
        <strain evidence="1">cv. TM-1</strain>
    </source>
</reference>
<dbReference type="GeneID" id="107911033"/>
<keyword evidence="1" id="KW-1185">Reference proteome</keyword>
<gene>
    <name evidence="2" type="primary">LOC107911033</name>
</gene>
<sequence>MELKTHRSSGGWWLHPEQGDLKYFIGIEVARSNNGIILNQRKYSMGVNSRVYQRLLRRLLYLTNTRLDISFAVQHLSQFMHKPKKYDLEAILRVVRYIKKNPGQGILLSMSGKSQMFAYCDSDWATCPMSRRSITGFCVKL</sequence>
<dbReference type="KEGG" id="ghi:107911033"/>
<dbReference type="RefSeq" id="XP_016694421.1">
    <property type="nucleotide sequence ID" value="XM_016838932.1"/>
</dbReference>
<accession>A0A1U8JVW7</accession>
<evidence type="ECO:0000313" key="1">
    <source>
        <dbReference type="Proteomes" id="UP000818029"/>
    </source>
</evidence>
<protein>
    <submittedName>
        <fullName evidence="2">Uncharacterized mitochondrial protein AtMg00240-like</fullName>
    </submittedName>
</protein>
<reference evidence="2" key="2">
    <citation type="submission" date="2025-08" db="UniProtKB">
        <authorList>
            <consortium name="RefSeq"/>
        </authorList>
    </citation>
    <scope>IDENTIFICATION</scope>
</reference>
<dbReference type="AlphaFoldDB" id="A0A1U8JVW7"/>
<dbReference type="PANTHER" id="PTHR11439:SF499">
    <property type="entry name" value="PPC DOMAIN-CONTAINING PROTEIN"/>
    <property type="match status" value="1"/>
</dbReference>
<proteinExistence type="predicted"/>
<dbReference type="Proteomes" id="UP000818029">
    <property type="component" value="Chromosome D11"/>
</dbReference>
<dbReference type="STRING" id="3635.A0A1U8JVW7"/>
<evidence type="ECO:0000313" key="2">
    <source>
        <dbReference type="RefSeq" id="XP_016694421.1"/>
    </source>
</evidence>